<reference evidence="2 3" key="1">
    <citation type="submission" date="2020-06" db="EMBL/GenBank/DDBJ databases">
        <title>Transcriptomic and genomic resources for Thalictrum thalictroides and T. hernandezii: Facilitating candidate gene discovery in an emerging model plant lineage.</title>
        <authorList>
            <person name="Arias T."/>
            <person name="Riano-Pachon D.M."/>
            <person name="Di Stilio V.S."/>
        </authorList>
    </citation>
    <scope>NUCLEOTIDE SEQUENCE [LARGE SCALE GENOMIC DNA]</scope>
    <source>
        <strain evidence="3">cv. WT478/WT964</strain>
        <tissue evidence="2">Leaves</tissue>
    </source>
</reference>
<organism evidence="2 3">
    <name type="scientific">Thalictrum thalictroides</name>
    <name type="common">Rue-anemone</name>
    <name type="synonym">Anemone thalictroides</name>
    <dbReference type="NCBI Taxonomy" id="46969"/>
    <lineage>
        <taxon>Eukaryota</taxon>
        <taxon>Viridiplantae</taxon>
        <taxon>Streptophyta</taxon>
        <taxon>Embryophyta</taxon>
        <taxon>Tracheophyta</taxon>
        <taxon>Spermatophyta</taxon>
        <taxon>Magnoliopsida</taxon>
        <taxon>Ranunculales</taxon>
        <taxon>Ranunculaceae</taxon>
        <taxon>Thalictroideae</taxon>
        <taxon>Thalictrum</taxon>
    </lineage>
</organism>
<evidence type="ECO:0000313" key="2">
    <source>
        <dbReference type="EMBL" id="KAF5187485.1"/>
    </source>
</evidence>
<dbReference type="AlphaFoldDB" id="A0A7J6VTE5"/>
<feature type="non-terminal residue" evidence="2">
    <location>
        <position position="197"/>
    </location>
</feature>
<name>A0A7J6VTE5_THATH</name>
<dbReference type="EMBL" id="JABWDY010027947">
    <property type="protein sequence ID" value="KAF5187485.1"/>
    <property type="molecule type" value="Genomic_DNA"/>
</dbReference>
<gene>
    <name evidence="2" type="ORF">FRX31_022928</name>
</gene>
<comment type="caution">
    <text evidence="2">The sequence shown here is derived from an EMBL/GenBank/DDBJ whole genome shotgun (WGS) entry which is preliminary data.</text>
</comment>
<dbReference type="Pfam" id="PF12776">
    <property type="entry name" value="Myb_DNA-bind_3"/>
    <property type="match status" value="1"/>
</dbReference>
<dbReference type="Proteomes" id="UP000554482">
    <property type="component" value="Unassembled WGS sequence"/>
</dbReference>
<dbReference type="InterPro" id="IPR024752">
    <property type="entry name" value="Myb/SANT-like_dom"/>
</dbReference>
<feature type="domain" description="Myb/SANT-like" evidence="1">
    <location>
        <begin position="8"/>
        <end position="78"/>
    </location>
</feature>
<dbReference type="Pfam" id="PF02992">
    <property type="entry name" value="Transposase_21"/>
    <property type="match status" value="1"/>
</dbReference>
<evidence type="ECO:0000259" key="1">
    <source>
        <dbReference type="Pfam" id="PF12776"/>
    </source>
</evidence>
<evidence type="ECO:0000313" key="3">
    <source>
        <dbReference type="Proteomes" id="UP000554482"/>
    </source>
</evidence>
<dbReference type="InterPro" id="IPR004242">
    <property type="entry name" value="Transposase_21"/>
</dbReference>
<accession>A0A7J6VTE5</accession>
<dbReference type="OrthoDB" id="1729475at2759"/>
<sequence>MASEARINWTNRMDDVLVNVLKEEHLTGGRHLDGTWKSDALAHVAQEVSKSTGMPVKVFHVRARTRYLRDKYKAAKEFIMAALSEDIDRELEPLVKQLKDLWYDGVMVKDAFDGEVFNMRVSLMWTMDDFRAYGNENKQGSTTRDRAKNMTQGFKVRQVQFDGESESELENKEDLCASKGSRFFELDFSRDLTASFQ</sequence>
<proteinExistence type="predicted"/>
<protein>
    <recommendedName>
        <fullName evidence="1">Myb/SANT-like domain-containing protein</fullName>
    </recommendedName>
</protein>
<keyword evidence="3" id="KW-1185">Reference proteome</keyword>